<accession>A0ABT9W890</accession>
<dbReference type="Proteomes" id="UP001233836">
    <property type="component" value="Unassembled WGS sequence"/>
</dbReference>
<dbReference type="EMBL" id="JAUSTI010000001">
    <property type="protein sequence ID" value="MDQ0169065.1"/>
    <property type="molecule type" value="Genomic_DNA"/>
</dbReference>
<comment type="caution">
    <text evidence="1">The sequence shown here is derived from an EMBL/GenBank/DDBJ whole genome shotgun (WGS) entry which is preliminary data.</text>
</comment>
<proteinExistence type="predicted"/>
<dbReference type="SUPFAM" id="SSF81301">
    <property type="entry name" value="Nucleotidyltransferase"/>
    <property type="match status" value="1"/>
</dbReference>
<reference evidence="1 2" key="1">
    <citation type="submission" date="2023-07" db="EMBL/GenBank/DDBJ databases">
        <title>Sorghum-associated microbial communities from plants grown in Nebraska, USA.</title>
        <authorList>
            <person name="Schachtman D."/>
        </authorList>
    </citation>
    <scope>NUCLEOTIDE SEQUENCE [LARGE SCALE GENOMIC DNA]</scope>
    <source>
        <strain evidence="1 2">DS1314</strain>
    </source>
</reference>
<dbReference type="RefSeq" id="WP_307212786.1">
    <property type="nucleotide sequence ID" value="NZ_JAUSTI010000001.1"/>
</dbReference>
<dbReference type="InterPro" id="IPR043519">
    <property type="entry name" value="NT_sf"/>
</dbReference>
<evidence type="ECO:0008006" key="3">
    <source>
        <dbReference type="Google" id="ProtNLM"/>
    </source>
</evidence>
<evidence type="ECO:0000313" key="1">
    <source>
        <dbReference type="EMBL" id="MDQ0169065.1"/>
    </source>
</evidence>
<sequence length="206" mass="23488">MELNKTGERTAHYPELHAALLEIAKVWSNEPYTWLLGGSCGLLLQDVELQQAPRDIDIYADIAAAQKLHRIAPGTVLDEPQVDKTGPYASLLSHYQVGECALELVGGFEIWARKSWYRVEIDRLLAAHAPCVQMGAFTVKLMPLAHELLFNVLRGRVDRYEAIAKQIRKRPHEHQSLMLLLSEQNVWTSRFRSEVSELIGFDWHAY</sequence>
<evidence type="ECO:0000313" key="2">
    <source>
        <dbReference type="Proteomes" id="UP001233836"/>
    </source>
</evidence>
<dbReference type="Gene3D" id="3.30.460.40">
    <property type="match status" value="1"/>
</dbReference>
<keyword evidence="2" id="KW-1185">Reference proteome</keyword>
<organism evidence="1 2">
    <name type="scientific">Paenibacillus tundrae</name>
    <dbReference type="NCBI Taxonomy" id="528187"/>
    <lineage>
        <taxon>Bacteria</taxon>
        <taxon>Bacillati</taxon>
        <taxon>Bacillota</taxon>
        <taxon>Bacilli</taxon>
        <taxon>Bacillales</taxon>
        <taxon>Paenibacillaceae</taxon>
        <taxon>Paenibacillus</taxon>
    </lineage>
</organism>
<gene>
    <name evidence="1" type="ORF">J2T19_000502</name>
</gene>
<protein>
    <recommendedName>
        <fullName evidence="3">Nucleotidyltransferase family protein</fullName>
    </recommendedName>
</protein>
<name>A0ABT9W890_9BACL</name>